<evidence type="ECO:0000313" key="2">
    <source>
        <dbReference type="Proteomes" id="UP000252707"/>
    </source>
</evidence>
<sequence length="137" mass="15023">MDRTTGIFALLLLAALAGVVAVSLHQDPRRAELNRVLAANPELSAYPYHFRVLRLEGDTAVMGTPRSPEVPVARILGLLHPEVAGLGPDTPEFQAAQHKLAAHQQLARRLVLEHPGITDARWELDREWLRAHGVGVP</sequence>
<reference evidence="1 2" key="1">
    <citation type="submission" date="2018-07" db="EMBL/GenBank/DDBJ databases">
        <title>Genomic Encyclopedia of Type Strains, Phase IV (KMG-IV): sequencing the most valuable type-strain genomes for metagenomic binning, comparative biology and taxonomic classification.</title>
        <authorList>
            <person name="Goeker M."/>
        </authorList>
    </citation>
    <scope>NUCLEOTIDE SEQUENCE [LARGE SCALE GENOMIC DNA]</scope>
    <source>
        <strain evidence="1 2">DSM 26407</strain>
    </source>
</reference>
<dbReference type="OrthoDB" id="9181276at2"/>
<dbReference type="Proteomes" id="UP000252707">
    <property type="component" value="Unassembled WGS sequence"/>
</dbReference>
<evidence type="ECO:0008006" key="3">
    <source>
        <dbReference type="Google" id="ProtNLM"/>
    </source>
</evidence>
<dbReference type="EMBL" id="QPJY01000010">
    <property type="protein sequence ID" value="RCX26380.1"/>
    <property type="molecule type" value="Genomic_DNA"/>
</dbReference>
<dbReference type="RefSeq" id="WP_114280795.1">
    <property type="nucleotide sequence ID" value="NZ_QPJY01000010.1"/>
</dbReference>
<organism evidence="1 2">
    <name type="scientific">Thioalbus denitrificans</name>
    <dbReference type="NCBI Taxonomy" id="547122"/>
    <lineage>
        <taxon>Bacteria</taxon>
        <taxon>Pseudomonadati</taxon>
        <taxon>Pseudomonadota</taxon>
        <taxon>Gammaproteobacteria</taxon>
        <taxon>Chromatiales</taxon>
        <taxon>Ectothiorhodospiraceae</taxon>
        <taxon>Thioalbus</taxon>
    </lineage>
</organism>
<accession>A0A369BXF7</accession>
<comment type="caution">
    <text evidence="1">The sequence shown here is derived from an EMBL/GenBank/DDBJ whole genome shotgun (WGS) entry which is preliminary data.</text>
</comment>
<gene>
    <name evidence="1" type="ORF">DFQ59_11090</name>
</gene>
<evidence type="ECO:0000313" key="1">
    <source>
        <dbReference type="EMBL" id="RCX26380.1"/>
    </source>
</evidence>
<protein>
    <recommendedName>
        <fullName evidence="3">Glutamate-ammonia-ligase adenylyltransferase</fullName>
    </recommendedName>
</protein>
<keyword evidence="2" id="KW-1185">Reference proteome</keyword>
<dbReference type="AlphaFoldDB" id="A0A369BXF7"/>
<name>A0A369BXF7_9GAMM</name>
<proteinExistence type="predicted"/>